<comment type="caution">
    <text evidence="2">The sequence shown here is derived from an EMBL/GenBank/DDBJ whole genome shotgun (WGS) entry which is preliminary data.</text>
</comment>
<evidence type="ECO:0000313" key="2">
    <source>
        <dbReference type="EMBL" id="KAJ7042731.1"/>
    </source>
</evidence>
<sequence length="331" mass="37093">MYPEDYEDDPDYLAFAQQQDRYTGNNSEDDDGVSEYNDGAGVKYIIKFKPQPPPLQPNEKRRSNAKADTVNCSAFVHEKAPMSDFLDAIILAIGRDEQTMKFKIVSENPEDDEIQSYLDDLNAPITSSDGKLSSEAGYKELVEQAVKKAKVEAKLEIVECELEPRALTALNGDETAADGDGPDKSKKRKLNPEEEKMAETVVELQHANRCSDRGCSSRFCFIGNPGAKHVRLTPVLLNIWAAGIIAKIPTVTTKKPPPPEEEKAFWPLDDGLSDIDDISMRLIVTFQDSRMNSRTYKVYQLLKPKERQDGGLLFGNGLRWQIFGENKIITK</sequence>
<keyword evidence="3" id="KW-1185">Reference proteome</keyword>
<reference evidence="2" key="1">
    <citation type="submission" date="2023-03" db="EMBL/GenBank/DDBJ databases">
        <title>Massive genome expansion in bonnet fungi (Mycena s.s.) driven by repeated elements and novel gene families across ecological guilds.</title>
        <authorList>
            <consortium name="Lawrence Berkeley National Laboratory"/>
            <person name="Harder C.B."/>
            <person name="Miyauchi S."/>
            <person name="Viragh M."/>
            <person name="Kuo A."/>
            <person name="Thoen E."/>
            <person name="Andreopoulos B."/>
            <person name="Lu D."/>
            <person name="Skrede I."/>
            <person name="Drula E."/>
            <person name="Henrissat B."/>
            <person name="Morin E."/>
            <person name="Kohler A."/>
            <person name="Barry K."/>
            <person name="LaButti K."/>
            <person name="Morin E."/>
            <person name="Salamov A."/>
            <person name="Lipzen A."/>
            <person name="Mereny Z."/>
            <person name="Hegedus B."/>
            <person name="Baldrian P."/>
            <person name="Stursova M."/>
            <person name="Weitz H."/>
            <person name="Taylor A."/>
            <person name="Grigoriev I.V."/>
            <person name="Nagy L.G."/>
            <person name="Martin F."/>
            <person name="Kauserud H."/>
        </authorList>
    </citation>
    <scope>NUCLEOTIDE SEQUENCE</scope>
    <source>
        <strain evidence="2">CBHHK200</strain>
    </source>
</reference>
<dbReference type="EMBL" id="JARJCM010000011">
    <property type="protein sequence ID" value="KAJ7042731.1"/>
    <property type="molecule type" value="Genomic_DNA"/>
</dbReference>
<gene>
    <name evidence="2" type="ORF">C8F04DRAFT_1289921</name>
</gene>
<dbReference type="Proteomes" id="UP001218188">
    <property type="component" value="Unassembled WGS sequence"/>
</dbReference>
<evidence type="ECO:0000256" key="1">
    <source>
        <dbReference type="SAM" id="MobiDB-lite"/>
    </source>
</evidence>
<accession>A0AAD6TC83</accession>
<protein>
    <submittedName>
        <fullName evidence="2">Uncharacterized protein</fullName>
    </submittedName>
</protein>
<proteinExistence type="predicted"/>
<dbReference type="AlphaFoldDB" id="A0AAD6TC83"/>
<feature type="region of interest" description="Disordered" evidence="1">
    <location>
        <begin position="169"/>
        <end position="196"/>
    </location>
</feature>
<name>A0AAD6TC83_9AGAR</name>
<feature type="region of interest" description="Disordered" evidence="1">
    <location>
        <begin position="16"/>
        <end position="37"/>
    </location>
</feature>
<evidence type="ECO:0000313" key="3">
    <source>
        <dbReference type="Proteomes" id="UP001218188"/>
    </source>
</evidence>
<organism evidence="2 3">
    <name type="scientific">Mycena alexandri</name>
    <dbReference type="NCBI Taxonomy" id="1745969"/>
    <lineage>
        <taxon>Eukaryota</taxon>
        <taxon>Fungi</taxon>
        <taxon>Dikarya</taxon>
        <taxon>Basidiomycota</taxon>
        <taxon>Agaricomycotina</taxon>
        <taxon>Agaricomycetes</taxon>
        <taxon>Agaricomycetidae</taxon>
        <taxon>Agaricales</taxon>
        <taxon>Marasmiineae</taxon>
        <taxon>Mycenaceae</taxon>
        <taxon>Mycena</taxon>
    </lineage>
</organism>
<feature type="compositionally biased region" description="Polar residues" evidence="1">
    <location>
        <begin position="16"/>
        <end position="26"/>
    </location>
</feature>